<feature type="binding site" evidence="10">
    <location>
        <position position="254"/>
    </location>
    <ligand>
        <name>Zn(2+)</name>
        <dbReference type="ChEBI" id="CHEBI:29105"/>
    </ligand>
</feature>
<comment type="caution">
    <text evidence="13">The sequence shown here is derived from an EMBL/GenBank/DDBJ whole genome shotgun (WGS) entry which is preliminary data.</text>
</comment>
<dbReference type="NCBIfam" id="TIGR00157">
    <property type="entry name" value="ribosome small subunit-dependent GTPase A"/>
    <property type="match status" value="1"/>
</dbReference>
<keyword evidence="8 10" id="KW-0694">RNA-binding</keyword>
<protein>
    <recommendedName>
        <fullName evidence="10">Small ribosomal subunit biogenesis GTPase RsgA</fullName>
        <ecNumber evidence="10">3.6.1.-</ecNumber>
    </recommendedName>
</protein>
<comment type="similarity">
    <text evidence="10">Belongs to the TRAFAC class YlqF/YawG GTPase family. RsgA subfamily.</text>
</comment>
<dbReference type="PANTHER" id="PTHR32120">
    <property type="entry name" value="SMALL RIBOSOMAL SUBUNIT BIOGENESIS GTPASE RSGA"/>
    <property type="match status" value="1"/>
</dbReference>
<comment type="function">
    <text evidence="10">One of several proteins that assist in the late maturation steps of the functional core of the 30S ribosomal subunit. Helps release RbfA from mature subunits. May play a role in the assembly of ribosomal proteins into the subunit. Circularly permuted GTPase that catalyzes slow GTP hydrolysis, GTPase activity is stimulated by the 30S ribosomal subunit.</text>
</comment>
<feature type="binding site" evidence="10">
    <location>
        <position position="256"/>
    </location>
    <ligand>
        <name>Zn(2+)</name>
        <dbReference type="ChEBI" id="CHEBI:29105"/>
    </ligand>
</feature>
<dbReference type="InterPro" id="IPR010914">
    <property type="entry name" value="RsgA_GTPase_dom"/>
</dbReference>
<dbReference type="PANTHER" id="PTHR32120:SF11">
    <property type="entry name" value="SMALL RIBOSOMAL SUBUNIT BIOGENESIS GTPASE RSGA 1, MITOCHONDRIAL-RELATED"/>
    <property type="match status" value="1"/>
</dbReference>
<dbReference type="Gene3D" id="3.40.50.300">
    <property type="entry name" value="P-loop containing nucleotide triphosphate hydrolases"/>
    <property type="match status" value="1"/>
</dbReference>
<keyword evidence="9 10" id="KW-0342">GTP-binding</keyword>
<evidence type="ECO:0000313" key="14">
    <source>
        <dbReference type="Proteomes" id="UP001198200"/>
    </source>
</evidence>
<evidence type="ECO:0000256" key="8">
    <source>
        <dbReference type="ARBA" id="ARBA00022884"/>
    </source>
</evidence>
<feature type="binding site" evidence="10">
    <location>
        <begin position="167"/>
        <end position="175"/>
    </location>
    <ligand>
        <name>GTP</name>
        <dbReference type="ChEBI" id="CHEBI:37565"/>
    </ligand>
</feature>
<keyword evidence="3 10" id="KW-0479">Metal-binding</keyword>
<comment type="cofactor">
    <cofactor evidence="10">
        <name>Zn(2+)</name>
        <dbReference type="ChEBI" id="CHEBI:29105"/>
    </cofactor>
    <text evidence="10">Binds 1 zinc ion per subunit.</text>
</comment>
<feature type="binding site" evidence="10">
    <location>
        <begin position="114"/>
        <end position="117"/>
    </location>
    <ligand>
        <name>GTP</name>
        <dbReference type="ChEBI" id="CHEBI:37565"/>
    </ligand>
</feature>
<evidence type="ECO:0000256" key="5">
    <source>
        <dbReference type="ARBA" id="ARBA00022741"/>
    </source>
</evidence>
<dbReference type="Pfam" id="PF03193">
    <property type="entry name" value="RsgA_GTPase"/>
    <property type="match status" value="1"/>
</dbReference>
<evidence type="ECO:0000256" key="10">
    <source>
        <dbReference type="HAMAP-Rule" id="MF_01820"/>
    </source>
</evidence>
<evidence type="ECO:0000256" key="2">
    <source>
        <dbReference type="ARBA" id="ARBA00022517"/>
    </source>
</evidence>
<dbReference type="RefSeq" id="WP_308731847.1">
    <property type="nucleotide sequence ID" value="NZ_JAJEQN010000021.1"/>
</dbReference>
<evidence type="ECO:0000313" key="13">
    <source>
        <dbReference type="EMBL" id="MCC2221802.1"/>
    </source>
</evidence>
<keyword evidence="1 10" id="KW-0963">Cytoplasm</keyword>
<dbReference type="EC" id="3.6.1.-" evidence="10"/>
<dbReference type="HAMAP" id="MF_01820">
    <property type="entry name" value="GTPase_RsgA"/>
    <property type="match status" value="1"/>
</dbReference>
<gene>
    <name evidence="10 13" type="primary">rsgA</name>
    <name evidence="13" type="ORF">LKD48_09170</name>
</gene>
<comment type="subunit">
    <text evidence="10">Monomer. Associates with 30S ribosomal subunit, binds 16S rRNA.</text>
</comment>
<dbReference type="InterPro" id="IPR030378">
    <property type="entry name" value="G_CP_dom"/>
</dbReference>
<accession>A0AAE3JDI0</accession>
<dbReference type="GO" id="GO:0005525">
    <property type="term" value="F:GTP binding"/>
    <property type="evidence" value="ECO:0007669"/>
    <property type="project" value="UniProtKB-UniRule"/>
</dbReference>
<sequence length="295" mass="33547">MQGKIIKGIAGFYYVQAENELQYECKAKGIFRKDHKKPLVGDEVTIEVLDEEEKKGSITELLPRRSELFRPAVANIDQAVIVFACREPEPNFNLLDRFLVLMEKRNVPVILCFTKADLATEEFKKEVQMIYEPAGYPVCFTDYHDFEGEGHKKLFHLLSGKVTAFAGPSGVGKSTLVNHFCPEAGMDTGEVSEKIKRGKHTTRHSEIFYLGHQTFLFDTPGFSSLDVLSLEKEELELLFPEFSPYLGKCRFTGCSHISEPSCGIKEAVQNGKISQNRYESYTAFYKELNAVRRYK</sequence>
<dbReference type="PROSITE" id="PS51721">
    <property type="entry name" value="G_CP"/>
    <property type="match status" value="1"/>
</dbReference>
<evidence type="ECO:0000256" key="1">
    <source>
        <dbReference type="ARBA" id="ARBA00022490"/>
    </source>
</evidence>
<keyword evidence="5 10" id="KW-0547">Nucleotide-binding</keyword>
<evidence type="ECO:0000256" key="9">
    <source>
        <dbReference type="ARBA" id="ARBA00023134"/>
    </source>
</evidence>
<dbReference type="GO" id="GO:0005737">
    <property type="term" value="C:cytoplasm"/>
    <property type="evidence" value="ECO:0007669"/>
    <property type="project" value="UniProtKB-SubCell"/>
</dbReference>
<dbReference type="GO" id="GO:0046872">
    <property type="term" value="F:metal ion binding"/>
    <property type="evidence" value="ECO:0007669"/>
    <property type="project" value="UniProtKB-KW"/>
</dbReference>
<keyword evidence="7 10" id="KW-0862">Zinc</keyword>
<evidence type="ECO:0000256" key="7">
    <source>
        <dbReference type="ARBA" id="ARBA00022833"/>
    </source>
</evidence>
<keyword evidence="14" id="KW-1185">Reference proteome</keyword>
<dbReference type="CDD" id="cd04466">
    <property type="entry name" value="S1_YloQ_GTPase"/>
    <property type="match status" value="1"/>
</dbReference>
<feature type="binding site" evidence="10">
    <location>
        <position position="262"/>
    </location>
    <ligand>
        <name>Zn(2+)</name>
        <dbReference type="ChEBI" id="CHEBI:29105"/>
    </ligand>
</feature>
<dbReference type="EMBL" id="JAJEQN010000021">
    <property type="protein sequence ID" value="MCC2221802.1"/>
    <property type="molecule type" value="Genomic_DNA"/>
</dbReference>
<dbReference type="InterPro" id="IPR027417">
    <property type="entry name" value="P-loop_NTPase"/>
</dbReference>
<feature type="domain" description="EngC GTPase" evidence="11">
    <location>
        <begin position="74"/>
        <end position="223"/>
    </location>
</feature>
<dbReference type="InterPro" id="IPR012340">
    <property type="entry name" value="NA-bd_OB-fold"/>
</dbReference>
<evidence type="ECO:0000256" key="6">
    <source>
        <dbReference type="ARBA" id="ARBA00022801"/>
    </source>
</evidence>
<evidence type="ECO:0000256" key="4">
    <source>
        <dbReference type="ARBA" id="ARBA00022730"/>
    </source>
</evidence>
<feature type="domain" description="CP-type G" evidence="12">
    <location>
        <begin position="65"/>
        <end position="225"/>
    </location>
</feature>
<evidence type="ECO:0000259" key="12">
    <source>
        <dbReference type="PROSITE" id="PS51721"/>
    </source>
</evidence>
<dbReference type="SUPFAM" id="SSF52540">
    <property type="entry name" value="P-loop containing nucleoside triphosphate hydrolases"/>
    <property type="match status" value="1"/>
</dbReference>
<dbReference type="Gene3D" id="2.40.50.140">
    <property type="entry name" value="Nucleic acid-binding proteins"/>
    <property type="match status" value="1"/>
</dbReference>
<dbReference type="CDD" id="cd01854">
    <property type="entry name" value="YjeQ_EngC"/>
    <property type="match status" value="1"/>
</dbReference>
<name>A0AAE3JDI0_9FIRM</name>
<proteinExistence type="inferred from homology"/>
<dbReference type="GO" id="GO:0003924">
    <property type="term" value="F:GTPase activity"/>
    <property type="evidence" value="ECO:0007669"/>
    <property type="project" value="UniProtKB-UniRule"/>
</dbReference>
<organism evidence="13 14">
    <name type="scientific">Anthropogastromicrobium aceti</name>
    <dbReference type="NCBI Taxonomy" id="2981768"/>
    <lineage>
        <taxon>Bacteria</taxon>
        <taxon>Bacillati</taxon>
        <taxon>Bacillota</taxon>
        <taxon>Clostridia</taxon>
        <taxon>Lachnospirales</taxon>
        <taxon>Lachnospiraceae</taxon>
        <taxon>Anthropogastromicrobium</taxon>
    </lineage>
</organism>
<feature type="binding site" evidence="10">
    <location>
        <position position="249"/>
    </location>
    <ligand>
        <name>Zn(2+)</name>
        <dbReference type="ChEBI" id="CHEBI:29105"/>
    </ligand>
</feature>
<dbReference type="GO" id="GO:0019843">
    <property type="term" value="F:rRNA binding"/>
    <property type="evidence" value="ECO:0007669"/>
    <property type="project" value="UniProtKB-KW"/>
</dbReference>
<keyword evidence="4 10" id="KW-0699">rRNA-binding</keyword>
<reference evidence="13 14" key="1">
    <citation type="submission" date="2021-10" db="EMBL/GenBank/DDBJ databases">
        <title>Anaerobic single-cell dispensing facilitates the cultivation of human gut bacteria.</title>
        <authorList>
            <person name="Afrizal A."/>
        </authorList>
    </citation>
    <scope>NUCLEOTIDE SEQUENCE [LARGE SCALE GENOMIC DNA]</scope>
    <source>
        <strain evidence="13 14">CLA-AA-H224</strain>
    </source>
</reference>
<evidence type="ECO:0000259" key="11">
    <source>
        <dbReference type="PROSITE" id="PS50936"/>
    </source>
</evidence>
<keyword evidence="6 10" id="KW-0378">Hydrolase</keyword>
<dbReference type="Pfam" id="PF16745">
    <property type="entry name" value="RsgA_N"/>
    <property type="match status" value="1"/>
</dbReference>
<keyword evidence="2 10" id="KW-0690">Ribosome biogenesis</keyword>
<dbReference type="PROSITE" id="PS50936">
    <property type="entry name" value="ENGC_GTPASE"/>
    <property type="match status" value="1"/>
</dbReference>
<dbReference type="Proteomes" id="UP001198200">
    <property type="component" value="Unassembled WGS sequence"/>
</dbReference>
<dbReference type="InterPro" id="IPR031944">
    <property type="entry name" value="RsgA_N"/>
</dbReference>
<dbReference type="SUPFAM" id="SSF50249">
    <property type="entry name" value="Nucleic acid-binding proteins"/>
    <property type="match status" value="1"/>
</dbReference>
<dbReference type="GO" id="GO:0042274">
    <property type="term" value="P:ribosomal small subunit biogenesis"/>
    <property type="evidence" value="ECO:0007669"/>
    <property type="project" value="UniProtKB-UniRule"/>
</dbReference>
<dbReference type="InterPro" id="IPR004881">
    <property type="entry name" value="Ribosome_biogen_GTPase_RsgA"/>
</dbReference>
<evidence type="ECO:0000256" key="3">
    <source>
        <dbReference type="ARBA" id="ARBA00022723"/>
    </source>
</evidence>
<dbReference type="Gene3D" id="1.10.40.50">
    <property type="entry name" value="Probable gtpase engc, domain 3"/>
    <property type="match status" value="1"/>
</dbReference>
<dbReference type="AlphaFoldDB" id="A0AAE3JDI0"/>
<comment type="subcellular location">
    <subcellularLocation>
        <location evidence="10">Cytoplasm</location>
    </subcellularLocation>
</comment>